<keyword evidence="1" id="KW-0732">Signal</keyword>
<dbReference type="EMBL" id="JN315710">
    <property type="protein sequence ID" value="AEX09188.1"/>
    <property type="molecule type" value="mRNA"/>
</dbReference>
<protein>
    <submittedName>
        <fullName evidence="2">Uncharacterized protein</fullName>
    </submittedName>
</protein>
<accession>H2CYN0</accession>
<name>H2CYN0_PANCV</name>
<feature type="chain" id="PRO_5003560900" evidence="1">
    <location>
        <begin position="20"/>
        <end position="115"/>
    </location>
</feature>
<evidence type="ECO:0000313" key="2">
    <source>
        <dbReference type="EMBL" id="AEX09188.1"/>
    </source>
</evidence>
<dbReference type="AlphaFoldDB" id="H2CYN0"/>
<feature type="signal peptide" evidence="1">
    <location>
        <begin position="1"/>
        <end position="19"/>
    </location>
</feature>
<reference evidence="2" key="1">
    <citation type="journal article" date="2012" name="Proteomics">
        <title>Molecular diversity of the telson and venom components from Pandinus cavimanus (Scorpionidae Latreille 1802): transcriptome, venomics and function.</title>
        <authorList>
            <person name="Diego-Garcia E."/>
            <person name="Peigneur S."/>
            <person name="Clynen E."/>
            <person name="Marien T."/>
            <person name="Czech L."/>
            <person name="Schoofs L."/>
            <person name="Tytgat J."/>
        </authorList>
    </citation>
    <scope>NUCLEOTIDE SEQUENCE</scope>
</reference>
<organism evidence="2">
    <name type="scientific">Pandinus cavimanus</name>
    <name type="common">Tanzanian red clawed scorpion</name>
    <dbReference type="NCBI Taxonomy" id="217261"/>
    <lineage>
        <taxon>Eukaryota</taxon>
        <taxon>Metazoa</taxon>
        <taxon>Ecdysozoa</taxon>
        <taxon>Arthropoda</taxon>
        <taxon>Chelicerata</taxon>
        <taxon>Arachnida</taxon>
        <taxon>Scorpiones</taxon>
        <taxon>Iurida</taxon>
        <taxon>Scorpionoidea</taxon>
        <taxon>Scorpionidae</taxon>
        <taxon>Pandininae</taxon>
        <taxon>Pandinus</taxon>
    </lineage>
</organism>
<evidence type="ECO:0000256" key="1">
    <source>
        <dbReference type="SAM" id="SignalP"/>
    </source>
</evidence>
<sequence length="115" mass="12879">MKGSLILLSFAALFATSFGQFEEDDLEEFCEIPRQFRGVILDCVVEAMDSTSRSKLRETEQCAGVTLRDAMQDICEHSITKLERLAGCDGMGDTEPTIDEQQAVRCAQRRLGLRK</sequence>
<proteinExistence type="evidence at transcript level"/>